<evidence type="ECO:0000313" key="2">
    <source>
        <dbReference type="Proteomes" id="UP000295756"/>
    </source>
</evidence>
<dbReference type="EMBL" id="CP037939">
    <property type="protein sequence ID" value="QBR48214.1"/>
    <property type="molecule type" value="Genomic_DNA"/>
</dbReference>
<evidence type="ECO:0000313" key="1">
    <source>
        <dbReference type="EMBL" id="QBR48214.1"/>
    </source>
</evidence>
<accession>A0ABX5SLG1</accession>
<name>A0ABX5SLG1_9LACO</name>
<sequence length="207" mass="23656">MAIEVLIIFFHFDHIYGGRIEVVKDNLLATVRAAQKGHDFAYDVLIKHLRGAIYDVHRRKISSRITADDWYSDGLAILIKCVTKYDTRQPRAKFSTYYITALSNHATDIVRSYYTAKAEFEKTMVSESSDDAGTLFNLGTDTYNPEQLCLLRDMLSTTEVAKTPEFKQAVLQIIGVGDQNKNDKTRRLEQMQYRLKKAMQVAMTTPS</sequence>
<dbReference type="Gene3D" id="1.10.1740.10">
    <property type="match status" value="1"/>
</dbReference>
<protein>
    <submittedName>
        <fullName evidence="1">Sigma-70 family RNA polymerase sigma factor</fullName>
    </submittedName>
</protein>
<keyword evidence="2" id="KW-1185">Reference proteome</keyword>
<dbReference type="Proteomes" id="UP000295756">
    <property type="component" value="Chromosome"/>
</dbReference>
<gene>
    <name evidence="1" type="ORF">EW139_08765</name>
</gene>
<dbReference type="SUPFAM" id="SSF88946">
    <property type="entry name" value="Sigma2 domain of RNA polymerase sigma factors"/>
    <property type="match status" value="1"/>
</dbReference>
<reference evidence="1 2" key="1">
    <citation type="submission" date="2019-03" db="EMBL/GenBank/DDBJ databases">
        <title>Complete Genome Sequence of Leuconostoc kimchii strain NKJ218 Isolated from Homemade Kimchi.</title>
        <authorList>
            <person name="Jung J.Y."/>
            <person name="Jin H.M."/>
            <person name="Jung J.-W."/>
            <person name="Lee S.-Y."/>
            <person name="Ryu B.-G."/>
            <person name="Han S.-S."/>
            <person name="Kang H.K."/>
            <person name="Choi H.W."/>
            <person name="Chung E.J."/>
            <person name="Choi K.-M."/>
        </authorList>
    </citation>
    <scope>NUCLEOTIDE SEQUENCE [LARGE SCALE GENOMIC DNA]</scope>
    <source>
        <strain evidence="1 2">NKJ218</strain>
    </source>
</reference>
<dbReference type="InterPro" id="IPR013325">
    <property type="entry name" value="RNA_pol_sigma_r2"/>
</dbReference>
<proteinExistence type="predicted"/>
<organism evidence="1 2">
    <name type="scientific">Leuconostoc kimchii</name>
    <dbReference type="NCBI Taxonomy" id="136609"/>
    <lineage>
        <taxon>Bacteria</taxon>
        <taxon>Bacillati</taxon>
        <taxon>Bacillota</taxon>
        <taxon>Bacilli</taxon>
        <taxon>Lactobacillales</taxon>
        <taxon>Lactobacillaceae</taxon>
        <taxon>Leuconostoc</taxon>
    </lineage>
</organism>